<comment type="caution">
    <text evidence="2">The sequence shown here is derived from an EMBL/GenBank/DDBJ whole genome shotgun (WGS) entry which is preliminary data.</text>
</comment>
<dbReference type="Proteomes" id="UP000482960">
    <property type="component" value="Unassembled WGS sequence"/>
</dbReference>
<keyword evidence="3" id="KW-1185">Reference proteome</keyword>
<dbReference type="EMBL" id="BLPG01000001">
    <property type="protein sequence ID" value="GFJ91905.1"/>
    <property type="molecule type" value="Genomic_DNA"/>
</dbReference>
<accession>A0A6V8LH06</accession>
<protein>
    <submittedName>
        <fullName evidence="2">Uncharacterized protein</fullName>
    </submittedName>
</protein>
<name>A0A6V8LH06_9ACTN</name>
<feature type="region of interest" description="Disordered" evidence="1">
    <location>
        <begin position="24"/>
        <end position="53"/>
    </location>
</feature>
<evidence type="ECO:0000313" key="3">
    <source>
        <dbReference type="Proteomes" id="UP000482960"/>
    </source>
</evidence>
<evidence type="ECO:0000256" key="1">
    <source>
        <dbReference type="SAM" id="MobiDB-lite"/>
    </source>
</evidence>
<reference evidence="2 3" key="2">
    <citation type="submission" date="2020-03" db="EMBL/GenBank/DDBJ databases">
        <authorList>
            <person name="Ichikawa N."/>
            <person name="Kimura A."/>
            <person name="Kitahashi Y."/>
            <person name="Uohara A."/>
        </authorList>
    </citation>
    <scope>NUCLEOTIDE SEQUENCE [LARGE SCALE GENOMIC DNA]</scope>
    <source>
        <strain evidence="2 3">NBRC 108638</strain>
    </source>
</reference>
<sequence length="70" mass="7283">MPLSVHALPESALTGESSLVSVLSRERSQNVTNADSYARESAPTLDYAPPAGPAASIKDLCVDQGRTAVL</sequence>
<gene>
    <name evidence="2" type="ORF">Prum_055470</name>
</gene>
<proteinExistence type="predicted"/>
<reference evidence="2 3" key="1">
    <citation type="submission" date="2020-03" db="EMBL/GenBank/DDBJ databases">
        <title>Whole genome shotgun sequence of Phytohabitans rumicis NBRC 108638.</title>
        <authorList>
            <person name="Komaki H."/>
            <person name="Tamura T."/>
        </authorList>
    </citation>
    <scope>NUCLEOTIDE SEQUENCE [LARGE SCALE GENOMIC DNA]</scope>
    <source>
        <strain evidence="2 3">NBRC 108638</strain>
    </source>
</reference>
<evidence type="ECO:0000313" key="2">
    <source>
        <dbReference type="EMBL" id="GFJ91905.1"/>
    </source>
</evidence>
<dbReference type="AlphaFoldDB" id="A0A6V8LH06"/>
<organism evidence="2 3">
    <name type="scientific">Phytohabitans rumicis</name>
    <dbReference type="NCBI Taxonomy" id="1076125"/>
    <lineage>
        <taxon>Bacteria</taxon>
        <taxon>Bacillati</taxon>
        <taxon>Actinomycetota</taxon>
        <taxon>Actinomycetes</taxon>
        <taxon>Micromonosporales</taxon>
        <taxon>Micromonosporaceae</taxon>
    </lineage>
</organism>